<dbReference type="EMBL" id="VULO01000001">
    <property type="protein sequence ID" value="MSS83310.1"/>
    <property type="molecule type" value="Genomic_DNA"/>
</dbReference>
<dbReference type="RefSeq" id="WP_154542637.1">
    <property type="nucleotide sequence ID" value="NZ_VULO01000001.1"/>
</dbReference>
<protein>
    <submittedName>
        <fullName evidence="2">Pilus assembly protein TadE</fullName>
    </submittedName>
</protein>
<keyword evidence="1" id="KW-0472">Membrane</keyword>
<organism evidence="2 3">
    <name type="scientific">Scrofimicrobium canadense</name>
    <dbReference type="NCBI Taxonomy" id="2652290"/>
    <lineage>
        <taxon>Bacteria</taxon>
        <taxon>Bacillati</taxon>
        <taxon>Actinomycetota</taxon>
        <taxon>Actinomycetes</taxon>
        <taxon>Actinomycetales</taxon>
        <taxon>Actinomycetaceae</taxon>
        <taxon>Scrofimicrobium</taxon>
    </lineage>
</organism>
<keyword evidence="1" id="KW-0812">Transmembrane</keyword>
<feature type="transmembrane region" description="Helical" evidence="1">
    <location>
        <begin position="12"/>
        <end position="38"/>
    </location>
</feature>
<evidence type="ECO:0000256" key="1">
    <source>
        <dbReference type="SAM" id="Phobius"/>
    </source>
</evidence>
<dbReference type="AlphaFoldDB" id="A0A6N7VQR8"/>
<reference evidence="2 3" key="1">
    <citation type="submission" date="2019-08" db="EMBL/GenBank/DDBJ databases">
        <title>In-depth cultivation of the pig gut microbiome towards novel bacterial diversity and tailored functional studies.</title>
        <authorList>
            <person name="Wylensek D."/>
            <person name="Hitch T.C.A."/>
            <person name="Clavel T."/>
        </authorList>
    </citation>
    <scope>NUCLEOTIDE SEQUENCE [LARGE SCALE GENOMIC DNA]</scope>
    <source>
        <strain evidence="2 3">WB03_NA08</strain>
    </source>
</reference>
<evidence type="ECO:0000313" key="2">
    <source>
        <dbReference type="EMBL" id="MSS83310.1"/>
    </source>
</evidence>
<proteinExistence type="predicted"/>
<keyword evidence="3" id="KW-1185">Reference proteome</keyword>
<accession>A0A6N7VQR8</accession>
<keyword evidence="1" id="KW-1133">Transmembrane helix</keyword>
<sequence length="115" mass="11791">MKKAEPKSESGMVTVELAMAMVGIVLVLGMVLCAVAAVRTQASLCQAAREGARSLSIGADADAAARNAFGGDLSVFASKSEQWARVRVESAALELGGLHIGSLQCKAVTLAEVSQ</sequence>
<gene>
    <name evidence="2" type="ORF">FYJ24_00720</name>
</gene>
<comment type="caution">
    <text evidence="2">The sequence shown here is derived from an EMBL/GenBank/DDBJ whole genome shotgun (WGS) entry which is preliminary data.</text>
</comment>
<name>A0A6N7VQR8_9ACTO</name>
<evidence type="ECO:0000313" key="3">
    <source>
        <dbReference type="Proteomes" id="UP000470875"/>
    </source>
</evidence>
<dbReference type="Proteomes" id="UP000470875">
    <property type="component" value="Unassembled WGS sequence"/>
</dbReference>